<dbReference type="InterPro" id="IPR004401">
    <property type="entry name" value="YbaB/EbfC"/>
</dbReference>
<evidence type="ECO:0000313" key="1">
    <source>
        <dbReference type="EMBL" id="GAA1608149.1"/>
    </source>
</evidence>
<proteinExistence type="predicted"/>
<accession>A0ABN2EJG7</accession>
<reference evidence="1 2" key="1">
    <citation type="journal article" date="2019" name="Int. J. Syst. Evol. Microbiol.">
        <title>The Global Catalogue of Microorganisms (GCM) 10K type strain sequencing project: providing services to taxonomists for standard genome sequencing and annotation.</title>
        <authorList>
            <consortium name="The Broad Institute Genomics Platform"/>
            <consortium name="The Broad Institute Genome Sequencing Center for Infectious Disease"/>
            <person name="Wu L."/>
            <person name="Ma J."/>
        </authorList>
    </citation>
    <scope>NUCLEOTIDE SEQUENCE [LARGE SCALE GENOMIC DNA]</scope>
    <source>
        <strain evidence="1 2">JCM 15572</strain>
    </source>
</reference>
<dbReference type="Pfam" id="PF02575">
    <property type="entry name" value="YbaB_DNA_bd"/>
    <property type="match status" value="1"/>
</dbReference>
<organism evidence="1 2">
    <name type="scientific">Kribbella hippodromi</name>
    <dbReference type="NCBI Taxonomy" id="434347"/>
    <lineage>
        <taxon>Bacteria</taxon>
        <taxon>Bacillati</taxon>
        <taxon>Actinomycetota</taxon>
        <taxon>Actinomycetes</taxon>
        <taxon>Propionibacteriales</taxon>
        <taxon>Kribbellaceae</taxon>
        <taxon>Kribbella</taxon>
    </lineage>
</organism>
<dbReference type="Gene3D" id="3.30.1310.10">
    <property type="entry name" value="Nucleoid-associated protein YbaB-like domain"/>
    <property type="match status" value="1"/>
</dbReference>
<dbReference type="SUPFAM" id="SSF82607">
    <property type="entry name" value="YbaB-like"/>
    <property type="match status" value="1"/>
</dbReference>
<dbReference type="EMBL" id="BAAAPH010000045">
    <property type="protein sequence ID" value="GAA1608149.1"/>
    <property type="molecule type" value="Genomic_DNA"/>
</dbReference>
<dbReference type="InterPro" id="IPR036894">
    <property type="entry name" value="YbaB-like_sf"/>
</dbReference>
<keyword evidence="2" id="KW-1185">Reference proteome</keyword>
<comment type="caution">
    <text evidence="1">The sequence shown here is derived from an EMBL/GenBank/DDBJ whole genome shotgun (WGS) entry which is preliminary data.</text>
</comment>
<protein>
    <recommendedName>
        <fullName evidence="3">YbaB/EbfC DNA-binding family protein</fullName>
    </recommendedName>
</protein>
<gene>
    <name evidence="1" type="ORF">GCM10009804_75040</name>
</gene>
<evidence type="ECO:0008006" key="3">
    <source>
        <dbReference type="Google" id="ProtNLM"/>
    </source>
</evidence>
<name>A0ABN2EJG7_9ACTN</name>
<evidence type="ECO:0000313" key="2">
    <source>
        <dbReference type="Proteomes" id="UP001501705"/>
    </source>
</evidence>
<sequence>MWPRTDRDPAERRPWYPEVDMSKLDLGKELAALGLDSGLERVTAATETLDRAFDEVIATAVSPDRLVKVTVTGRGDVRELELDEGIYTSRDPRALAAIILSTLGQAQAAAEAKLASAYDAFREHLDD</sequence>
<dbReference type="Proteomes" id="UP001501705">
    <property type="component" value="Unassembled WGS sequence"/>
</dbReference>